<evidence type="ECO:0000256" key="3">
    <source>
        <dbReference type="ARBA" id="ARBA00023015"/>
    </source>
</evidence>
<keyword evidence="3" id="KW-0805">Transcription regulation</keyword>
<dbReference type="PRINTS" id="PR00367">
    <property type="entry name" value="ETHRSPELEMNT"/>
</dbReference>
<dbReference type="AlphaFoldDB" id="A0AAV3RWH0"/>
<dbReference type="Pfam" id="PF00847">
    <property type="entry name" value="AP2"/>
    <property type="match status" value="1"/>
</dbReference>
<dbReference type="SUPFAM" id="SSF54171">
    <property type="entry name" value="DNA-binding domain"/>
    <property type="match status" value="1"/>
</dbReference>
<dbReference type="GO" id="GO:0009873">
    <property type="term" value="P:ethylene-activated signaling pathway"/>
    <property type="evidence" value="ECO:0007669"/>
    <property type="project" value="InterPro"/>
</dbReference>
<dbReference type="EMBL" id="BAABME010013034">
    <property type="protein sequence ID" value="GAA0185754.1"/>
    <property type="molecule type" value="Genomic_DNA"/>
</dbReference>
<dbReference type="Gene3D" id="3.30.730.10">
    <property type="entry name" value="AP2/ERF domain"/>
    <property type="match status" value="1"/>
</dbReference>
<evidence type="ECO:0000256" key="6">
    <source>
        <dbReference type="ARBA" id="ARBA00023242"/>
    </source>
</evidence>
<feature type="domain" description="AP2/ERF" evidence="7">
    <location>
        <begin position="128"/>
        <end position="186"/>
    </location>
</feature>
<dbReference type="GO" id="GO:0003677">
    <property type="term" value="F:DNA binding"/>
    <property type="evidence" value="ECO:0007669"/>
    <property type="project" value="UniProtKB-KW"/>
</dbReference>
<proteinExistence type="predicted"/>
<dbReference type="GO" id="GO:0006952">
    <property type="term" value="P:defense response"/>
    <property type="evidence" value="ECO:0007669"/>
    <property type="project" value="UniProtKB-KW"/>
</dbReference>
<dbReference type="InterPro" id="IPR001471">
    <property type="entry name" value="AP2/ERF_dom"/>
</dbReference>
<organism evidence="8 9">
    <name type="scientific">Lithospermum erythrorhizon</name>
    <name type="common">Purple gromwell</name>
    <name type="synonym">Lithospermum officinale var. erythrorhizon</name>
    <dbReference type="NCBI Taxonomy" id="34254"/>
    <lineage>
        <taxon>Eukaryota</taxon>
        <taxon>Viridiplantae</taxon>
        <taxon>Streptophyta</taxon>
        <taxon>Embryophyta</taxon>
        <taxon>Tracheophyta</taxon>
        <taxon>Spermatophyta</taxon>
        <taxon>Magnoliopsida</taxon>
        <taxon>eudicotyledons</taxon>
        <taxon>Gunneridae</taxon>
        <taxon>Pentapetalae</taxon>
        <taxon>asterids</taxon>
        <taxon>lamiids</taxon>
        <taxon>Boraginales</taxon>
        <taxon>Boraginaceae</taxon>
        <taxon>Boraginoideae</taxon>
        <taxon>Lithospermeae</taxon>
        <taxon>Lithospermum</taxon>
    </lineage>
</organism>
<evidence type="ECO:0000259" key="7">
    <source>
        <dbReference type="PROSITE" id="PS51032"/>
    </source>
</evidence>
<comment type="subcellular location">
    <subcellularLocation>
        <location evidence="1">Nucleus</location>
    </subcellularLocation>
</comment>
<evidence type="ECO:0000256" key="5">
    <source>
        <dbReference type="ARBA" id="ARBA00023163"/>
    </source>
</evidence>
<dbReference type="InterPro" id="IPR016177">
    <property type="entry name" value="DNA-bd_dom_sf"/>
</dbReference>
<accession>A0AAV3RWH0</accession>
<dbReference type="PANTHER" id="PTHR31190">
    <property type="entry name" value="DNA-BINDING DOMAIN"/>
    <property type="match status" value="1"/>
</dbReference>
<protein>
    <recommendedName>
        <fullName evidence="7">AP2/ERF domain-containing protein</fullName>
    </recommendedName>
</protein>
<dbReference type="InterPro" id="IPR036955">
    <property type="entry name" value="AP2/ERF_dom_sf"/>
</dbReference>
<evidence type="ECO:0000256" key="4">
    <source>
        <dbReference type="ARBA" id="ARBA00023125"/>
    </source>
</evidence>
<evidence type="ECO:0000256" key="1">
    <source>
        <dbReference type="ARBA" id="ARBA00004123"/>
    </source>
</evidence>
<keyword evidence="9" id="KW-1185">Reference proteome</keyword>
<dbReference type="CDD" id="cd00018">
    <property type="entry name" value="AP2"/>
    <property type="match status" value="1"/>
</dbReference>
<dbReference type="PANTHER" id="PTHR31190:SF287">
    <property type="entry name" value="DEVELOPMENT RELATED ERF PROTEIN"/>
    <property type="match status" value="1"/>
</dbReference>
<evidence type="ECO:0000313" key="8">
    <source>
        <dbReference type="EMBL" id="GAA0185754.1"/>
    </source>
</evidence>
<name>A0AAV3RWH0_LITER</name>
<dbReference type="PROSITE" id="PS51032">
    <property type="entry name" value="AP2_ERF"/>
    <property type="match status" value="1"/>
</dbReference>
<evidence type="ECO:0000313" key="9">
    <source>
        <dbReference type="Proteomes" id="UP001454036"/>
    </source>
</evidence>
<keyword evidence="4" id="KW-0238">DNA-binding</keyword>
<reference evidence="8 9" key="1">
    <citation type="submission" date="2024-01" db="EMBL/GenBank/DDBJ databases">
        <title>The complete chloroplast genome sequence of Lithospermum erythrorhizon: insights into the phylogenetic relationship among Boraginaceae species and the maternal lineages of purple gromwells.</title>
        <authorList>
            <person name="Okada T."/>
            <person name="Watanabe K."/>
        </authorList>
    </citation>
    <scope>NUCLEOTIDE SEQUENCE [LARGE SCALE GENOMIC DNA]</scope>
</reference>
<keyword evidence="5" id="KW-0804">Transcription</keyword>
<dbReference type="Proteomes" id="UP001454036">
    <property type="component" value="Unassembled WGS sequence"/>
</dbReference>
<evidence type="ECO:0000256" key="2">
    <source>
        <dbReference type="ARBA" id="ARBA00022821"/>
    </source>
</evidence>
<dbReference type="FunFam" id="3.30.730.10:FF:000001">
    <property type="entry name" value="Ethylene-responsive transcription factor 2"/>
    <property type="match status" value="1"/>
</dbReference>
<dbReference type="SMART" id="SM00380">
    <property type="entry name" value="AP2"/>
    <property type="match status" value="1"/>
</dbReference>
<gene>
    <name evidence="8" type="ORF">LIER_33042</name>
</gene>
<dbReference type="GO" id="GO:0003700">
    <property type="term" value="F:DNA-binding transcription factor activity"/>
    <property type="evidence" value="ECO:0007669"/>
    <property type="project" value="InterPro"/>
</dbReference>
<dbReference type="InterPro" id="IPR044808">
    <property type="entry name" value="ERF_plant"/>
</dbReference>
<keyword evidence="2" id="KW-0611">Plant defense</keyword>
<keyword evidence="6" id="KW-0539">Nucleus</keyword>
<comment type="caution">
    <text evidence="8">The sequence shown here is derived from an EMBL/GenBank/DDBJ whole genome shotgun (WGS) entry which is preliminary data.</text>
</comment>
<dbReference type="GO" id="GO:0005634">
    <property type="term" value="C:nucleus"/>
    <property type="evidence" value="ECO:0007669"/>
    <property type="project" value="UniProtKB-SubCell"/>
</dbReference>
<sequence>MSYTESISTESDLAIQLDYIQQFLLNDYEFEQIFPSNIFNNYPSNSIPQLPSSSPSSFGDDTALSPESWGESVTILDHPKFESTALVSYESSANMQCPLETIQKEIAEGSVEEKAAESVTNLRTDWKRYRGVRRRPWGKFAAEIRDPEKKGMRKWLGTYETSEEAALAYDKAAFEIKGAKAKVNFPHLIGTNVEPVRVSLRKRSSPEPVSESCVLKKSKLLDQEL</sequence>